<dbReference type="RefSeq" id="WP_345047370.1">
    <property type="nucleotide sequence ID" value="NZ_BAAAVM010000010.1"/>
</dbReference>
<evidence type="ECO:0000256" key="1">
    <source>
        <dbReference type="SAM" id="MobiDB-lite"/>
    </source>
</evidence>
<feature type="compositionally biased region" description="Basic and acidic residues" evidence="1">
    <location>
        <begin position="16"/>
        <end position="31"/>
    </location>
</feature>
<organism evidence="3 4">
    <name type="scientific">Streptomyces rameus</name>
    <dbReference type="NCBI Taxonomy" id="68261"/>
    <lineage>
        <taxon>Bacteria</taxon>
        <taxon>Bacillati</taxon>
        <taxon>Actinomycetota</taxon>
        <taxon>Actinomycetes</taxon>
        <taxon>Kitasatosporales</taxon>
        <taxon>Streptomycetaceae</taxon>
        <taxon>Streptomyces</taxon>
    </lineage>
</organism>
<dbReference type="Proteomes" id="UP001500893">
    <property type="component" value="Unassembled WGS sequence"/>
</dbReference>
<gene>
    <name evidence="3" type="ORF">GCM10010521_08950</name>
</gene>
<feature type="transmembrane region" description="Helical" evidence="2">
    <location>
        <begin position="72"/>
        <end position="92"/>
    </location>
</feature>
<keyword evidence="2" id="KW-1133">Transmembrane helix</keyword>
<feature type="region of interest" description="Disordered" evidence="1">
    <location>
        <begin position="1"/>
        <end position="31"/>
    </location>
</feature>
<feature type="transmembrane region" description="Helical" evidence="2">
    <location>
        <begin position="142"/>
        <end position="162"/>
    </location>
</feature>
<evidence type="ECO:0000313" key="4">
    <source>
        <dbReference type="Proteomes" id="UP001500893"/>
    </source>
</evidence>
<keyword evidence="2" id="KW-0472">Membrane</keyword>
<evidence type="ECO:0008006" key="5">
    <source>
        <dbReference type="Google" id="ProtNLM"/>
    </source>
</evidence>
<comment type="caution">
    <text evidence="3">The sequence shown here is derived from an EMBL/GenBank/DDBJ whole genome shotgun (WGS) entry which is preliminary data.</text>
</comment>
<name>A0ABP6MX97_9ACTN</name>
<keyword evidence="4" id="KW-1185">Reference proteome</keyword>
<accession>A0ABP6MX97</accession>
<feature type="transmembrane region" description="Helical" evidence="2">
    <location>
        <begin position="104"/>
        <end position="122"/>
    </location>
</feature>
<keyword evidence="2" id="KW-0812">Transmembrane</keyword>
<protein>
    <recommendedName>
        <fullName evidence="5">Integral membrane protein</fullName>
    </recommendedName>
</protein>
<evidence type="ECO:0000256" key="2">
    <source>
        <dbReference type="SAM" id="Phobius"/>
    </source>
</evidence>
<evidence type="ECO:0000313" key="3">
    <source>
        <dbReference type="EMBL" id="GAA3124276.1"/>
    </source>
</evidence>
<proteinExistence type="predicted"/>
<reference evidence="4" key="1">
    <citation type="journal article" date="2019" name="Int. J. Syst. Evol. Microbiol.">
        <title>The Global Catalogue of Microorganisms (GCM) 10K type strain sequencing project: providing services to taxonomists for standard genome sequencing and annotation.</title>
        <authorList>
            <consortium name="The Broad Institute Genomics Platform"/>
            <consortium name="The Broad Institute Genome Sequencing Center for Infectious Disease"/>
            <person name="Wu L."/>
            <person name="Ma J."/>
        </authorList>
    </citation>
    <scope>NUCLEOTIDE SEQUENCE [LARGE SCALE GENOMIC DNA]</scope>
    <source>
        <strain evidence="4">JCM 11574</strain>
    </source>
</reference>
<dbReference type="EMBL" id="BAAAVM010000010">
    <property type="protein sequence ID" value="GAA3124276.1"/>
    <property type="molecule type" value="Genomic_DNA"/>
</dbReference>
<feature type="transmembrane region" description="Helical" evidence="2">
    <location>
        <begin position="41"/>
        <end position="60"/>
    </location>
</feature>
<sequence length="173" mass="18626">MAQAAPAPGGMSRPGRTPEVEGRGTDVHARPPDVLDARTHAMARIAVPVALGLVYGYWVAANNRSGGPVTGWNLLLGFVSALVFAVVCLALLTLAPRMQREVHALLWTAFVGCAFGFLYSQSGSFFSTQGAGQGSHDDTMRSVLMSLLMSAVTFAVLFYRYYTREDASGRRIR</sequence>